<dbReference type="InterPro" id="IPR015797">
    <property type="entry name" value="NUDIX_hydrolase-like_dom_sf"/>
</dbReference>
<dbReference type="InterPro" id="IPR015375">
    <property type="entry name" value="NADH_PPase-like_N"/>
</dbReference>
<evidence type="ECO:0000313" key="12">
    <source>
        <dbReference type="EMBL" id="MFD1045434.1"/>
    </source>
</evidence>
<evidence type="ECO:0000256" key="3">
    <source>
        <dbReference type="ARBA" id="ARBA00009595"/>
    </source>
</evidence>
<dbReference type="PROSITE" id="PS00893">
    <property type="entry name" value="NUDIX_BOX"/>
    <property type="match status" value="1"/>
</dbReference>
<feature type="compositionally biased region" description="Low complexity" evidence="10">
    <location>
        <begin position="126"/>
        <end position="147"/>
    </location>
</feature>
<keyword evidence="13" id="KW-1185">Reference proteome</keyword>
<comment type="cofactor">
    <cofactor evidence="1">
        <name>Mg(2+)</name>
        <dbReference type="ChEBI" id="CHEBI:18420"/>
    </cofactor>
</comment>
<accession>A0ABW3M746</accession>
<feature type="compositionally biased region" description="Low complexity" evidence="10">
    <location>
        <begin position="36"/>
        <end position="46"/>
    </location>
</feature>
<dbReference type="EC" id="3.6.1.22" evidence="4"/>
<proteinExistence type="inferred from homology"/>
<keyword evidence="5" id="KW-0479">Metal-binding</keyword>
<feature type="region of interest" description="Disordered" evidence="10">
    <location>
        <begin position="112"/>
        <end position="153"/>
    </location>
</feature>
<dbReference type="SUPFAM" id="SSF55811">
    <property type="entry name" value="Nudix"/>
    <property type="match status" value="1"/>
</dbReference>
<protein>
    <recommendedName>
        <fullName evidence="4">NAD(+) diphosphatase</fullName>
        <ecNumber evidence="4">3.6.1.22</ecNumber>
    </recommendedName>
</protein>
<reference evidence="13" key="1">
    <citation type="journal article" date="2019" name="Int. J. Syst. Evol. Microbiol.">
        <title>The Global Catalogue of Microorganisms (GCM) 10K type strain sequencing project: providing services to taxonomists for standard genome sequencing and annotation.</title>
        <authorList>
            <consortium name="The Broad Institute Genomics Platform"/>
            <consortium name="The Broad Institute Genome Sequencing Center for Infectious Disease"/>
            <person name="Wu L."/>
            <person name="Ma J."/>
        </authorList>
    </citation>
    <scope>NUCLEOTIDE SEQUENCE [LARGE SCALE GENOMIC DNA]</scope>
    <source>
        <strain evidence="13">JCM 31486</strain>
    </source>
</reference>
<gene>
    <name evidence="12" type="primary">nudC</name>
    <name evidence="12" type="ORF">ACFQ1S_07450</name>
</gene>
<dbReference type="PANTHER" id="PTHR42904:SF6">
    <property type="entry name" value="NAD-CAPPED RNA HYDROLASE NUDT12"/>
    <property type="match status" value="1"/>
</dbReference>
<organism evidence="12 13">
    <name type="scientific">Kibdelosporangium lantanae</name>
    <dbReference type="NCBI Taxonomy" id="1497396"/>
    <lineage>
        <taxon>Bacteria</taxon>
        <taxon>Bacillati</taxon>
        <taxon>Actinomycetota</taxon>
        <taxon>Actinomycetes</taxon>
        <taxon>Pseudonocardiales</taxon>
        <taxon>Pseudonocardiaceae</taxon>
        <taxon>Kibdelosporangium</taxon>
    </lineage>
</organism>
<evidence type="ECO:0000256" key="7">
    <source>
        <dbReference type="ARBA" id="ARBA00022842"/>
    </source>
</evidence>
<evidence type="ECO:0000256" key="9">
    <source>
        <dbReference type="ARBA" id="ARBA00023679"/>
    </source>
</evidence>
<keyword evidence="8" id="KW-0520">NAD</keyword>
<evidence type="ECO:0000256" key="5">
    <source>
        <dbReference type="ARBA" id="ARBA00022723"/>
    </source>
</evidence>
<feature type="compositionally biased region" description="Polar residues" evidence="10">
    <location>
        <begin position="1"/>
        <end position="12"/>
    </location>
</feature>
<dbReference type="InterPro" id="IPR020084">
    <property type="entry name" value="NUDIX_hydrolase_CS"/>
</dbReference>
<dbReference type="InterPro" id="IPR015376">
    <property type="entry name" value="Znr_NADH_PPase"/>
</dbReference>
<feature type="compositionally biased region" description="Basic and acidic residues" evidence="10">
    <location>
        <begin position="16"/>
        <end position="32"/>
    </location>
</feature>
<evidence type="ECO:0000256" key="6">
    <source>
        <dbReference type="ARBA" id="ARBA00022801"/>
    </source>
</evidence>
<evidence type="ECO:0000256" key="4">
    <source>
        <dbReference type="ARBA" id="ARBA00012381"/>
    </source>
</evidence>
<feature type="compositionally biased region" description="Basic and acidic residues" evidence="10">
    <location>
        <begin position="61"/>
        <end position="72"/>
    </location>
</feature>
<feature type="domain" description="Nudix hydrolase" evidence="11">
    <location>
        <begin position="237"/>
        <end position="358"/>
    </location>
</feature>
<comment type="catalytic activity">
    <reaction evidence="9">
        <text>a 5'-end NAD(+)-phospho-ribonucleoside in mRNA + H2O = a 5'-end phospho-adenosine-phospho-ribonucleoside in mRNA + beta-nicotinamide D-ribonucleotide + 2 H(+)</text>
        <dbReference type="Rhea" id="RHEA:60876"/>
        <dbReference type="Rhea" id="RHEA-COMP:15698"/>
        <dbReference type="Rhea" id="RHEA-COMP:15719"/>
        <dbReference type="ChEBI" id="CHEBI:14649"/>
        <dbReference type="ChEBI" id="CHEBI:15377"/>
        <dbReference type="ChEBI" id="CHEBI:15378"/>
        <dbReference type="ChEBI" id="CHEBI:144029"/>
        <dbReference type="ChEBI" id="CHEBI:144051"/>
    </reaction>
    <physiologicalReaction direction="left-to-right" evidence="9">
        <dbReference type="Rhea" id="RHEA:60877"/>
    </physiologicalReaction>
</comment>
<name>A0ABW3M746_9PSEU</name>
<dbReference type="Pfam" id="PF09296">
    <property type="entry name" value="NUDIX-like"/>
    <property type="match status" value="1"/>
</dbReference>
<evidence type="ECO:0000256" key="10">
    <source>
        <dbReference type="SAM" id="MobiDB-lite"/>
    </source>
</evidence>
<comment type="cofactor">
    <cofactor evidence="2">
        <name>Zn(2+)</name>
        <dbReference type="ChEBI" id="CHEBI:29105"/>
    </cofactor>
</comment>
<evidence type="ECO:0000313" key="13">
    <source>
        <dbReference type="Proteomes" id="UP001597045"/>
    </source>
</evidence>
<dbReference type="EMBL" id="JBHTIS010000299">
    <property type="protein sequence ID" value="MFD1045434.1"/>
    <property type="molecule type" value="Genomic_DNA"/>
</dbReference>
<dbReference type="Gene3D" id="3.90.79.20">
    <property type="match status" value="1"/>
</dbReference>
<dbReference type="PROSITE" id="PS51462">
    <property type="entry name" value="NUDIX"/>
    <property type="match status" value="1"/>
</dbReference>
<keyword evidence="7" id="KW-0460">Magnesium</keyword>
<sequence>MPDHNQTPNTPAHTHLRNDRPPIDRPPAESHHPHSNNPDPNTLDPNNPHPNTPDTDTPDTDNLHPHNLHTDRPLTYNALTLNRAPDLRTNPAWLQTQLTRPDTRVIRLHQDQIVDTPTEPAPATNGTPTRPTSQPRPTTQPSTSTGPLDPQSTVFLGLDGDVPVFATELPEPTGPTHDLRAIVTTLDPTEAATLAYARGMLHWTRNQRFCGTCGHPTRPQHGGHVRACTNCGKLHFPRIEPAVITLVTWHDTCLLGRHHGSSGYSTLAGFVEPGENLETAVRREIHEEAGVTLTDVHYQASQTWPFPSGLMIAFRAEAANPTIHVDHNELDDARWFTPDEVRAMPHPRTDSVEHLLITQWLDESTHR</sequence>
<dbReference type="Pfam" id="PF09297">
    <property type="entry name" value="Zn_ribbon_NUD"/>
    <property type="match status" value="1"/>
</dbReference>
<evidence type="ECO:0000256" key="1">
    <source>
        <dbReference type="ARBA" id="ARBA00001946"/>
    </source>
</evidence>
<dbReference type="InterPro" id="IPR049734">
    <property type="entry name" value="NudC-like_C"/>
</dbReference>
<dbReference type="CDD" id="cd03429">
    <property type="entry name" value="NUDIX_NADH_pyrophosphatase_Nudt13"/>
    <property type="match status" value="1"/>
</dbReference>
<dbReference type="Gene3D" id="3.90.79.10">
    <property type="entry name" value="Nucleoside Triphosphate Pyrophosphohydrolase"/>
    <property type="match status" value="1"/>
</dbReference>
<dbReference type="PANTHER" id="PTHR42904">
    <property type="entry name" value="NUDIX HYDROLASE, NUDC SUBFAMILY"/>
    <property type="match status" value="1"/>
</dbReference>
<keyword evidence="6 12" id="KW-0378">Hydrolase</keyword>
<dbReference type="NCBIfam" id="NF001299">
    <property type="entry name" value="PRK00241.1"/>
    <property type="match status" value="1"/>
</dbReference>
<evidence type="ECO:0000256" key="2">
    <source>
        <dbReference type="ARBA" id="ARBA00001947"/>
    </source>
</evidence>
<dbReference type="InterPro" id="IPR050241">
    <property type="entry name" value="NAD-cap_RNA_hydrolase_NudC"/>
</dbReference>
<dbReference type="GO" id="GO:0016787">
    <property type="term" value="F:hydrolase activity"/>
    <property type="evidence" value="ECO:0007669"/>
    <property type="project" value="UniProtKB-KW"/>
</dbReference>
<dbReference type="Proteomes" id="UP001597045">
    <property type="component" value="Unassembled WGS sequence"/>
</dbReference>
<evidence type="ECO:0000259" key="11">
    <source>
        <dbReference type="PROSITE" id="PS51462"/>
    </source>
</evidence>
<dbReference type="Pfam" id="PF00293">
    <property type="entry name" value="NUDIX"/>
    <property type="match status" value="1"/>
</dbReference>
<feature type="region of interest" description="Disordered" evidence="10">
    <location>
        <begin position="1"/>
        <end position="74"/>
    </location>
</feature>
<comment type="caution">
    <text evidence="12">The sequence shown here is derived from an EMBL/GenBank/DDBJ whole genome shotgun (WGS) entry which is preliminary data.</text>
</comment>
<comment type="similarity">
    <text evidence="3">Belongs to the Nudix hydrolase family. NudC subfamily.</text>
</comment>
<dbReference type="InterPro" id="IPR000086">
    <property type="entry name" value="NUDIX_hydrolase_dom"/>
</dbReference>
<evidence type="ECO:0000256" key="8">
    <source>
        <dbReference type="ARBA" id="ARBA00023027"/>
    </source>
</evidence>